<protein>
    <submittedName>
        <fullName evidence="3">Minor tail protein</fullName>
    </submittedName>
</protein>
<feature type="transmembrane region" description="Helical" evidence="2">
    <location>
        <begin position="331"/>
        <end position="349"/>
    </location>
</feature>
<keyword evidence="2" id="KW-0812">Transmembrane</keyword>
<feature type="transmembrane region" description="Helical" evidence="2">
    <location>
        <begin position="355"/>
        <end position="374"/>
    </location>
</feature>
<name>A0A8S5PEA5_9CAUD</name>
<reference evidence="3" key="1">
    <citation type="journal article" date="2021" name="Proc. Natl. Acad. Sci. U.S.A.">
        <title>A Catalog of Tens of Thousands of Viruses from Human Metagenomes Reveals Hidden Associations with Chronic Diseases.</title>
        <authorList>
            <person name="Tisza M.J."/>
            <person name="Buck C.B."/>
        </authorList>
    </citation>
    <scope>NUCLEOTIDE SEQUENCE</scope>
    <source>
        <strain evidence="3">CtMkg9</strain>
    </source>
</reference>
<evidence type="ECO:0000313" key="3">
    <source>
        <dbReference type="EMBL" id="DAE05406.1"/>
    </source>
</evidence>
<feature type="transmembrane region" description="Helical" evidence="2">
    <location>
        <begin position="232"/>
        <end position="254"/>
    </location>
</feature>
<keyword evidence="2" id="KW-1133">Transmembrane helix</keyword>
<organism evidence="3">
    <name type="scientific">Siphoviridae sp. ctMkg9</name>
    <dbReference type="NCBI Taxonomy" id="2825463"/>
    <lineage>
        <taxon>Viruses</taxon>
        <taxon>Duplodnaviria</taxon>
        <taxon>Heunggongvirae</taxon>
        <taxon>Uroviricota</taxon>
        <taxon>Caudoviricetes</taxon>
    </lineage>
</organism>
<feature type="coiled-coil region" evidence="1">
    <location>
        <begin position="16"/>
        <end position="114"/>
    </location>
</feature>
<dbReference type="EMBL" id="BK015410">
    <property type="protein sequence ID" value="DAE05406.1"/>
    <property type="molecule type" value="Genomic_DNA"/>
</dbReference>
<keyword evidence="2" id="KW-0472">Membrane</keyword>
<proteinExistence type="predicted"/>
<evidence type="ECO:0000256" key="2">
    <source>
        <dbReference type="SAM" id="Phobius"/>
    </source>
</evidence>
<accession>A0A8S5PEA5</accession>
<feature type="transmembrane region" description="Helical" evidence="2">
    <location>
        <begin position="394"/>
        <end position="419"/>
    </location>
</feature>
<evidence type="ECO:0000256" key="1">
    <source>
        <dbReference type="SAM" id="Coils"/>
    </source>
</evidence>
<keyword evidence="1" id="KW-0175">Coiled coil</keyword>
<sequence>MILLDGYLKIKTKIDNKDVDKGITELENKIKKLQEDNSKSSKEQNLLQKELDNYQELQASADRYKQKIKELNEEKNLMFKNSPALAVSVDTPEYANIKSQISDMQLKYSQATAEIDKQGPKIEKVCAKLDKVKLKQTENNAKIQQFKDKIEAIKTNNIKNSIDGIGKSITGQISKIGKMTMAIVGIRTAWSAVRRAVSLVSQYNPQIATDLQYMSYCIANLVAPAVQWLTRLLYTALSYINAIMQAWFGVNIFANSSAKAFKKMQNSASGTAKATKEIQKSLQGFDEMNIMQDNSGNTGGGTGVSTPSMDLSNMQGEVPTWLQWIIDNKDLILAVLAGITAGLISIKIFGLDPIMASGIVLLISGIVYAVQNLIKYLKDPTWESFGGIIQGVGVAIMGLAVLIGSVPLAVAGAIVLIVGTITKYWEQIKGFFQSGIDWLVSKSDWIHEIFGDTIGNIYDMFVNNLQNLLNSFDSIFKMVRGIFDGFIMFIKGVFTGNWKMAWEGIKKIFTSIWEGIKGVFFSVWNNIKNVVATVGKTVGNIIVNTFKAVVNGVLSAIENILNSPINSINGLIGVINEVPGINLGYLRTFNLPRLAKGGVISQPTQAIIGEAGKEAVVPLENNMEWLDMLADKLASKIGTSGGSYIINLDGRVIQRGQAKRKQELAFATNGR</sequence>